<keyword evidence="15" id="KW-0547">Nucleotide-binding</keyword>
<dbReference type="InterPro" id="IPR000014">
    <property type="entry name" value="PAS"/>
</dbReference>
<accession>A0ABY5AUT4</accession>
<dbReference type="Gene3D" id="3.30.565.10">
    <property type="entry name" value="Histidine kinase-like ATPase, C-terminal domain"/>
    <property type="match status" value="1"/>
</dbReference>
<dbReference type="Pfam" id="PF01590">
    <property type="entry name" value="GAF"/>
    <property type="match status" value="1"/>
</dbReference>
<keyword evidence="15" id="KW-0067">ATP-binding</keyword>
<dbReference type="PRINTS" id="PR01033">
    <property type="entry name" value="PHYTOCHROME"/>
</dbReference>
<dbReference type="RefSeq" id="WP_252664172.1">
    <property type="nucleotide sequence ID" value="NZ_CP098611.1"/>
</dbReference>
<dbReference type="SMART" id="SM00387">
    <property type="entry name" value="HATPase_c"/>
    <property type="match status" value="1"/>
</dbReference>
<evidence type="ECO:0000256" key="2">
    <source>
        <dbReference type="ARBA" id="ARBA00006402"/>
    </source>
</evidence>
<dbReference type="CDD" id="cd16921">
    <property type="entry name" value="HATPase_FilI-like"/>
    <property type="match status" value="1"/>
</dbReference>
<dbReference type="Gene3D" id="3.30.450.20">
    <property type="entry name" value="PAS domain"/>
    <property type="match status" value="1"/>
</dbReference>
<dbReference type="InterPro" id="IPR003018">
    <property type="entry name" value="GAF"/>
</dbReference>
<dbReference type="CDD" id="cd00082">
    <property type="entry name" value="HisKA"/>
    <property type="match status" value="1"/>
</dbReference>
<evidence type="ECO:0000256" key="7">
    <source>
        <dbReference type="ARBA" id="ARBA00022606"/>
    </source>
</evidence>
<evidence type="ECO:0000256" key="9">
    <source>
        <dbReference type="ARBA" id="ARBA00022777"/>
    </source>
</evidence>
<evidence type="ECO:0000256" key="4">
    <source>
        <dbReference type="ARBA" id="ARBA00012438"/>
    </source>
</evidence>
<evidence type="ECO:0000259" key="13">
    <source>
        <dbReference type="PROSITE" id="PS50046"/>
    </source>
</evidence>
<evidence type="ECO:0000313" key="15">
    <source>
        <dbReference type="EMBL" id="USR92096.1"/>
    </source>
</evidence>
<keyword evidence="9" id="KW-0418">Kinase</keyword>
<dbReference type="Pfam" id="PF02518">
    <property type="entry name" value="HATPase_c"/>
    <property type="match status" value="1"/>
</dbReference>
<dbReference type="InterPro" id="IPR036890">
    <property type="entry name" value="HATPase_C_sf"/>
</dbReference>
<keyword evidence="10" id="KW-0157">Chromophore</keyword>
<dbReference type="InterPro" id="IPR052162">
    <property type="entry name" value="Sensor_kinase/Photoreceptor"/>
</dbReference>
<evidence type="ECO:0000256" key="8">
    <source>
        <dbReference type="ARBA" id="ARBA00022679"/>
    </source>
</evidence>
<dbReference type="PROSITE" id="PS50109">
    <property type="entry name" value="HIS_KIN"/>
    <property type="match status" value="1"/>
</dbReference>
<dbReference type="InterPro" id="IPR013654">
    <property type="entry name" value="PAS_2"/>
</dbReference>
<dbReference type="PROSITE" id="PS50046">
    <property type="entry name" value="PHYTOCHROME_2"/>
    <property type="match status" value="1"/>
</dbReference>
<evidence type="ECO:0000256" key="11">
    <source>
        <dbReference type="ARBA" id="ARBA00023170"/>
    </source>
</evidence>
<evidence type="ECO:0000256" key="5">
    <source>
        <dbReference type="ARBA" id="ARBA00022543"/>
    </source>
</evidence>
<dbReference type="CDD" id="cd00130">
    <property type="entry name" value="PAS"/>
    <property type="match status" value="1"/>
</dbReference>
<protein>
    <recommendedName>
        <fullName evidence="4">histidine kinase</fullName>
        <ecNumber evidence="4">2.7.13.3</ecNumber>
    </recommendedName>
</protein>
<dbReference type="GO" id="GO:0005524">
    <property type="term" value="F:ATP binding"/>
    <property type="evidence" value="ECO:0007669"/>
    <property type="project" value="UniProtKB-KW"/>
</dbReference>
<feature type="domain" description="Phytochrome chromophore attachment site" evidence="13">
    <location>
        <begin position="142"/>
        <end position="299"/>
    </location>
</feature>
<comment type="catalytic activity">
    <reaction evidence="1">
        <text>ATP + protein L-histidine = ADP + protein N-phospho-L-histidine.</text>
        <dbReference type="EC" id="2.7.13.3"/>
    </reaction>
</comment>
<sequence>MIDSEAPIQYYDKIQPHGMVWVLSQEPDSNWRILQVSANSEAFLGLPPERLLSKPPAQLLDAKNREILKEALENLDPTIPPRFNLTLEGNQRSRTVQGRVHENADGLLILELEPRREETTVSLTAFYQTVRSHIRRLQTTDNIQHLCQTAVESIYEFTGFDRVMAYEFNPQGHGCVVAEAKREDLPAYLGLHYPDVDTRSCRHLFSCNYSRLIPDAQGPGVDLVPACNPETGRPVDLTYCELRGVVPCHQTYLKNMGVRSTLVMSLFRQQQLWGLISCHHLNTKYLQESQREACTLLVQSLSLELSVKSQRTEYADRVACQRKLSSLLEAMSETQDWVKGALENEDLFLGMVAASGAVIYRDGLCDQVGQTPSPIQILRLVSEIEAQMEEQVFSCDRLDEIDETAACYRDVGSGVLAISISPALRHYILWFRQEYRQTVRWAGNPNQAIEQTLESDGTVRLSPRGSFAEWCEQVQGQSLPWQDWETEAALALREAILKVVIRQADALAKLTRELERSNAELEKFAYVASHDLQEPLNLVSSYVQLLQLRYGDRLDQDAHEFIGFAVEGVTHMQRLIDDLLAYSRVGSRGEPFRPVSVNHVLERVRVNLQSRIDETHAMIEADDLPDVMADEIQLMQVFQNLIGNALKFHGDTPVTIQIQAEPDHHMWRFCIQDNGIGLEPQFAERIFSIFQRLHTRDEYPGTGIGLAICKRIVERHGGKIWVESSLGAGASFYFTLPVCQLGPVENA</sequence>
<feature type="coiled-coil region" evidence="12">
    <location>
        <begin position="500"/>
        <end position="527"/>
    </location>
</feature>
<comment type="similarity">
    <text evidence="2">In the N-terminal section; belongs to the phytochrome family.</text>
</comment>
<dbReference type="Gene3D" id="3.30.450.40">
    <property type="match status" value="1"/>
</dbReference>
<dbReference type="SUPFAM" id="SSF55781">
    <property type="entry name" value="GAF domain-like"/>
    <property type="match status" value="2"/>
</dbReference>
<keyword evidence="6" id="KW-0597">Phosphoprotein</keyword>
<keyword evidence="12" id="KW-0175">Coiled coil</keyword>
<dbReference type="InterPro" id="IPR005467">
    <property type="entry name" value="His_kinase_dom"/>
</dbReference>
<keyword evidence="5" id="KW-0600">Photoreceptor protein</keyword>
<dbReference type="PANTHER" id="PTHR43304">
    <property type="entry name" value="PHYTOCHROME-LIKE PROTEIN CPH1"/>
    <property type="match status" value="1"/>
</dbReference>
<dbReference type="SUPFAM" id="SSF55785">
    <property type="entry name" value="PYP-like sensor domain (PAS domain)"/>
    <property type="match status" value="1"/>
</dbReference>
<dbReference type="Gene3D" id="3.30.450.270">
    <property type="match status" value="1"/>
</dbReference>
<dbReference type="SUPFAM" id="SSF55874">
    <property type="entry name" value="ATPase domain of HSP90 chaperone/DNA topoisomerase II/histidine kinase"/>
    <property type="match status" value="1"/>
</dbReference>
<dbReference type="InterPro" id="IPR016132">
    <property type="entry name" value="Phyto_chromo_attachment"/>
</dbReference>
<evidence type="ECO:0000313" key="16">
    <source>
        <dbReference type="Proteomes" id="UP001056708"/>
    </source>
</evidence>
<gene>
    <name evidence="15" type="ORF">NEA10_05070</name>
</gene>
<dbReference type="SMART" id="SM00388">
    <property type="entry name" value="HisKA"/>
    <property type="match status" value="1"/>
</dbReference>
<dbReference type="PANTHER" id="PTHR43304:SF1">
    <property type="entry name" value="PAC DOMAIN-CONTAINING PROTEIN"/>
    <property type="match status" value="1"/>
</dbReference>
<dbReference type="InterPro" id="IPR013515">
    <property type="entry name" value="Phytochrome_cen-reg"/>
</dbReference>
<dbReference type="Gene3D" id="1.10.287.130">
    <property type="match status" value="1"/>
</dbReference>
<dbReference type="InterPro" id="IPR036097">
    <property type="entry name" value="HisK_dim/P_sf"/>
</dbReference>
<evidence type="ECO:0000256" key="6">
    <source>
        <dbReference type="ARBA" id="ARBA00022553"/>
    </source>
</evidence>
<dbReference type="EMBL" id="CP098611">
    <property type="protein sequence ID" value="USR92096.1"/>
    <property type="molecule type" value="Genomic_DNA"/>
</dbReference>
<dbReference type="SUPFAM" id="SSF47384">
    <property type="entry name" value="Homodimeric domain of signal transducing histidine kinase"/>
    <property type="match status" value="1"/>
</dbReference>
<keyword evidence="11" id="KW-0675">Receptor</keyword>
<evidence type="ECO:0000256" key="1">
    <source>
        <dbReference type="ARBA" id="ARBA00000085"/>
    </source>
</evidence>
<reference evidence="15" key="1">
    <citation type="submission" date="2022-06" db="EMBL/GenBank/DDBJ databases">
        <title>Genome sequence of Phormidium yuhuli AB48 isolated from an industrial photobioreactor environment.</title>
        <authorList>
            <person name="Qiu Y."/>
            <person name="Noonan A.J.C."/>
            <person name="Dofher K."/>
            <person name="Koch M."/>
            <person name="Kieft B."/>
            <person name="Lin X."/>
            <person name="Ziels R.M."/>
            <person name="Hallam S.J."/>
        </authorList>
    </citation>
    <scope>NUCLEOTIDE SEQUENCE</scope>
    <source>
        <strain evidence="15">AB48</strain>
    </source>
</reference>
<comment type="subunit">
    <text evidence="3">Homodimer.</text>
</comment>
<dbReference type="SMART" id="SM00065">
    <property type="entry name" value="GAF"/>
    <property type="match status" value="1"/>
</dbReference>
<dbReference type="Pfam" id="PF08446">
    <property type="entry name" value="PAS_2"/>
    <property type="match status" value="1"/>
</dbReference>
<feature type="domain" description="Histidine kinase" evidence="14">
    <location>
        <begin position="527"/>
        <end position="740"/>
    </location>
</feature>
<dbReference type="EC" id="2.7.13.3" evidence="4"/>
<dbReference type="Pfam" id="PF00512">
    <property type="entry name" value="HisKA"/>
    <property type="match status" value="1"/>
</dbReference>
<evidence type="ECO:0000256" key="3">
    <source>
        <dbReference type="ARBA" id="ARBA00011738"/>
    </source>
</evidence>
<dbReference type="InterPro" id="IPR003594">
    <property type="entry name" value="HATPase_dom"/>
</dbReference>
<dbReference type="InterPro" id="IPR043150">
    <property type="entry name" value="Phytochrome_PHY_sf"/>
</dbReference>
<organism evidence="15 16">
    <name type="scientific">Phormidium yuhuli AB48</name>
    <dbReference type="NCBI Taxonomy" id="2940671"/>
    <lineage>
        <taxon>Bacteria</taxon>
        <taxon>Bacillati</taxon>
        <taxon>Cyanobacteriota</taxon>
        <taxon>Cyanophyceae</taxon>
        <taxon>Oscillatoriophycideae</taxon>
        <taxon>Oscillatoriales</taxon>
        <taxon>Oscillatoriaceae</taxon>
        <taxon>Phormidium</taxon>
        <taxon>Phormidium yuhuli</taxon>
    </lineage>
</organism>
<dbReference type="Pfam" id="PF00360">
    <property type="entry name" value="PHY"/>
    <property type="match status" value="1"/>
</dbReference>
<proteinExistence type="inferred from homology"/>
<evidence type="ECO:0000259" key="14">
    <source>
        <dbReference type="PROSITE" id="PS50109"/>
    </source>
</evidence>
<name>A0ABY5AUT4_9CYAN</name>
<keyword evidence="16" id="KW-1185">Reference proteome</keyword>
<evidence type="ECO:0000256" key="10">
    <source>
        <dbReference type="ARBA" id="ARBA00022991"/>
    </source>
</evidence>
<evidence type="ECO:0000256" key="12">
    <source>
        <dbReference type="SAM" id="Coils"/>
    </source>
</evidence>
<keyword evidence="7" id="KW-0716">Sensory transduction</keyword>
<dbReference type="InterPro" id="IPR035965">
    <property type="entry name" value="PAS-like_dom_sf"/>
</dbReference>
<dbReference type="Proteomes" id="UP001056708">
    <property type="component" value="Chromosome"/>
</dbReference>
<keyword evidence="8" id="KW-0808">Transferase</keyword>
<dbReference type="InterPro" id="IPR001294">
    <property type="entry name" value="Phytochrome"/>
</dbReference>
<dbReference type="InterPro" id="IPR003661">
    <property type="entry name" value="HisK_dim/P_dom"/>
</dbReference>
<dbReference type="InterPro" id="IPR029016">
    <property type="entry name" value="GAF-like_dom_sf"/>
</dbReference>